<dbReference type="EMBL" id="PJCH01000017">
    <property type="protein sequence ID" value="PQA85368.1"/>
    <property type="molecule type" value="Genomic_DNA"/>
</dbReference>
<dbReference type="GO" id="GO:0009360">
    <property type="term" value="C:DNA polymerase III complex"/>
    <property type="evidence" value="ECO:0007669"/>
    <property type="project" value="TreeGrafter"/>
</dbReference>
<organism evidence="1 2">
    <name type="scientific">Hyphococcus luteus</name>
    <dbReference type="NCBI Taxonomy" id="2058213"/>
    <lineage>
        <taxon>Bacteria</taxon>
        <taxon>Pseudomonadati</taxon>
        <taxon>Pseudomonadota</taxon>
        <taxon>Alphaproteobacteria</taxon>
        <taxon>Parvularculales</taxon>
        <taxon>Parvularculaceae</taxon>
        <taxon>Hyphococcus</taxon>
    </lineage>
</organism>
<evidence type="ECO:0000313" key="1">
    <source>
        <dbReference type="EMBL" id="PQA85368.1"/>
    </source>
</evidence>
<keyword evidence="2" id="KW-1185">Reference proteome</keyword>
<dbReference type="Proteomes" id="UP000239504">
    <property type="component" value="Unassembled WGS sequence"/>
</dbReference>
<dbReference type="InterPro" id="IPR050238">
    <property type="entry name" value="DNA_Rep/Repair_Clamp_Loader"/>
</dbReference>
<proteinExistence type="predicted"/>
<dbReference type="SUPFAM" id="SSF52540">
    <property type="entry name" value="P-loop containing nucleoside triphosphate hydrolases"/>
    <property type="match status" value="1"/>
</dbReference>
<dbReference type="Pfam" id="PF13177">
    <property type="entry name" value="DNA_pol3_delta2"/>
    <property type="match status" value="1"/>
</dbReference>
<comment type="caution">
    <text evidence="1">The sequence shown here is derived from an EMBL/GenBank/DDBJ whole genome shotgun (WGS) entry which is preliminary data.</text>
</comment>
<protein>
    <submittedName>
        <fullName evidence="1">DNA polymerase III subunit delta</fullName>
    </submittedName>
</protein>
<dbReference type="AlphaFoldDB" id="A0A2S7JYS9"/>
<dbReference type="OrthoDB" id="9811073at2"/>
<dbReference type="PANTHER" id="PTHR11669:SF8">
    <property type="entry name" value="DNA POLYMERASE III SUBUNIT DELTA"/>
    <property type="match status" value="1"/>
</dbReference>
<sequence length="340" mass="36023">MEEDLIPPRARARQIGREPLEKRLRAALEAGTLSHGWILAGPEGAGKATLAYRIARAVLDRQALEPGDTLDMPETARVFRLIASQAQPDLFVAERLWDEKKGKQQAEITVETIRKLTSFLSHTASGAGARVAIVDTADDMNRNAANALLKALEEPPPGTLLLLLSATPGRLLPTIRSRCRRIDLPPLSNDVVEKFLISEAVSMGDAKNIADHARGRPGYALTLAAGEGADAIRLAQAFLNAAQKGGDISKIIAGVSGKAGEGCWPVFLDTVLTGLSDAARMAAMQGNAEGFEGVSAGALLDAWQALTQLSGRGEALNLDRAQLLQAMAFDLKAALKAQAA</sequence>
<dbReference type="GO" id="GO:0006261">
    <property type="term" value="P:DNA-templated DNA replication"/>
    <property type="evidence" value="ECO:0007669"/>
    <property type="project" value="TreeGrafter"/>
</dbReference>
<evidence type="ECO:0000313" key="2">
    <source>
        <dbReference type="Proteomes" id="UP000239504"/>
    </source>
</evidence>
<reference evidence="1 2" key="1">
    <citation type="submission" date="2017-12" db="EMBL/GenBank/DDBJ databases">
        <authorList>
            <person name="Hurst M.R.H."/>
        </authorList>
    </citation>
    <scope>NUCLEOTIDE SEQUENCE [LARGE SCALE GENOMIC DNA]</scope>
    <source>
        <strain evidence="1 2">SY-3-19</strain>
    </source>
</reference>
<accession>A0A2S7JYS9</accession>
<dbReference type="NCBIfam" id="NF005677">
    <property type="entry name" value="PRK07471.1"/>
    <property type="match status" value="1"/>
</dbReference>
<dbReference type="InterPro" id="IPR027417">
    <property type="entry name" value="P-loop_NTPase"/>
</dbReference>
<name>A0A2S7JYS9_9PROT</name>
<gene>
    <name evidence="1" type="ORF">CW354_20675</name>
</gene>
<dbReference type="RefSeq" id="WP_104832008.1">
    <property type="nucleotide sequence ID" value="NZ_PJCH01000017.1"/>
</dbReference>
<dbReference type="PANTHER" id="PTHR11669">
    <property type="entry name" value="REPLICATION FACTOR C / DNA POLYMERASE III GAMMA-TAU SUBUNIT"/>
    <property type="match status" value="1"/>
</dbReference>
<dbReference type="Gene3D" id="3.40.50.300">
    <property type="entry name" value="P-loop containing nucleotide triphosphate hydrolases"/>
    <property type="match status" value="1"/>
</dbReference>